<name>A0ACB8FKH4_9SAUR</name>
<dbReference type="EMBL" id="CM037617">
    <property type="protein sequence ID" value="KAH8005596.1"/>
    <property type="molecule type" value="Genomic_DNA"/>
</dbReference>
<sequence>MSLNDTDKARVKAVWAHVSTHAEEFGGEAINRMFAVYPSSKTYFPHFDTSPGSADIKAHGKRVMNALSEAVARIDDMAGALAKLSDLHAQKLRVDPVNFKHLSQCILVTIAAHGRNLLSAEAHLSLDKFLTLVAKLLICKYR</sequence>
<evidence type="ECO:0000313" key="1">
    <source>
        <dbReference type="EMBL" id="KAH8005596.1"/>
    </source>
</evidence>
<dbReference type="Proteomes" id="UP000827872">
    <property type="component" value="Linkage Group LG04"/>
</dbReference>
<gene>
    <name evidence="1" type="ORF">K3G42_030461</name>
</gene>
<comment type="caution">
    <text evidence="1">The sequence shown here is derived from an EMBL/GenBank/DDBJ whole genome shotgun (WGS) entry which is preliminary data.</text>
</comment>
<proteinExistence type="predicted"/>
<protein>
    <submittedName>
        <fullName evidence="1">Uncharacterized protein</fullName>
    </submittedName>
</protein>
<evidence type="ECO:0000313" key="2">
    <source>
        <dbReference type="Proteomes" id="UP000827872"/>
    </source>
</evidence>
<accession>A0ACB8FKH4</accession>
<reference evidence="1" key="1">
    <citation type="submission" date="2021-08" db="EMBL/GenBank/DDBJ databases">
        <title>The first chromosome-level gecko genome reveals the dynamic sex chromosomes of Neotropical dwarf geckos (Sphaerodactylidae: Sphaerodactylus).</title>
        <authorList>
            <person name="Pinto B.J."/>
            <person name="Keating S.E."/>
            <person name="Gamble T."/>
        </authorList>
    </citation>
    <scope>NUCLEOTIDE SEQUENCE</scope>
    <source>
        <strain evidence="1">TG3544</strain>
    </source>
</reference>
<organism evidence="1 2">
    <name type="scientific">Sphaerodactylus townsendi</name>
    <dbReference type="NCBI Taxonomy" id="933632"/>
    <lineage>
        <taxon>Eukaryota</taxon>
        <taxon>Metazoa</taxon>
        <taxon>Chordata</taxon>
        <taxon>Craniata</taxon>
        <taxon>Vertebrata</taxon>
        <taxon>Euteleostomi</taxon>
        <taxon>Lepidosauria</taxon>
        <taxon>Squamata</taxon>
        <taxon>Bifurcata</taxon>
        <taxon>Gekkota</taxon>
        <taxon>Sphaerodactylidae</taxon>
        <taxon>Sphaerodactylus</taxon>
    </lineage>
</organism>
<keyword evidence="2" id="KW-1185">Reference proteome</keyword>